<proteinExistence type="predicted"/>
<dbReference type="VEuPathDB" id="CryptoDB:Vbra_5367"/>
<dbReference type="PhylomeDB" id="A0A0G4ESM3"/>
<dbReference type="InParanoid" id="A0A0G4ESM3"/>
<keyword evidence="2" id="KW-1185">Reference proteome</keyword>
<dbReference type="Proteomes" id="UP000041254">
    <property type="component" value="Unassembled WGS sequence"/>
</dbReference>
<reference evidence="1 2" key="1">
    <citation type="submission" date="2014-11" db="EMBL/GenBank/DDBJ databases">
        <authorList>
            <person name="Zhu J."/>
            <person name="Qi W."/>
            <person name="Song R."/>
        </authorList>
    </citation>
    <scope>NUCLEOTIDE SEQUENCE [LARGE SCALE GENOMIC DNA]</scope>
</reference>
<accession>A0A0G4ESM3</accession>
<evidence type="ECO:0000313" key="1">
    <source>
        <dbReference type="EMBL" id="CEM00691.1"/>
    </source>
</evidence>
<name>A0A0G4ESM3_VITBC</name>
<organism evidence="1 2">
    <name type="scientific">Vitrella brassicaformis (strain CCMP3155)</name>
    <dbReference type="NCBI Taxonomy" id="1169540"/>
    <lineage>
        <taxon>Eukaryota</taxon>
        <taxon>Sar</taxon>
        <taxon>Alveolata</taxon>
        <taxon>Colpodellida</taxon>
        <taxon>Vitrellaceae</taxon>
        <taxon>Vitrella</taxon>
    </lineage>
</organism>
<dbReference type="AlphaFoldDB" id="A0A0G4ESM3"/>
<gene>
    <name evidence="1" type="ORF">Vbra_5367</name>
</gene>
<protein>
    <submittedName>
        <fullName evidence="1">Uncharacterized protein</fullName>
    </submittedName>
</protein>
<dbReference type="EMBL" id="CDMY01000297">
    <property type="protein sequence ID" value="CEM00691.1"/>
    <property type="molecule type" value="Genomic_DNA"/>
</dbReference>
<sequence>MAGLGQQTSLKVLNKTGSDASVRLVPEAGIERVHEQIIKAETNYDRDNPEAEISLQFGDIGIGGKLERGRESGRGKKSAVDVEVEFGSLRQAVGWQLLDVGSETTLHSYTPCFISIYIEGGKNKALNRPIDPSHSELRNGIVLVKANPPFVPYNTYLYQQINTKAKPFRLQNIRTGLVLTALRGVGQEASVVLQRKIATKDGELPDPSQQWIEHEDILCPIQTFRLVPVAFPHLTLRVHKMNLVLSRPTTEIGKPNAEEEASYEQWEMTPSYESHSCLFRFIFGCSGCCEPPVATSDVFVGRRGSAEYGGPVTLSCVGLSEYLVCLSNDTVVMKKIGYCDRTPHLWQLSEPIATAGTDIHTPPHRVIGHPSSPKGATQVAEIEAEISEDGQALDNKGTIASPPAEQAVEQGEYSGTIFVEVSADDPSADRIKREILKEHPHARIVVVPRREPML</sequence>
<evidence type="ECO:0000313" key="2">
    <source>
        <dbReference type="Proteomes" id="UP000041254"/>
    </source>
</evidence>